<sequence length="405" mass="44402">MSPAATSSASAGPNWGVLLPLEIHIPDDAIEELKTLIRCSKIAGPTYENSFQGGTFGVSRQWLLEAKRKWEDFDWFVKSGRSPVSGTVLGTNCGLHVLAHDSCSTVHFCGLFSNKPDAIPLLLLHGWPGSFLEFLPILALLQSKYTPDTLPYHVIVPSLPGYGFSSRPPLDRDFTLLEAAELLHSLMEELGFGSGYIAQGGDVGSKIARILAKRYEGCKVNFCAMNEPAQLKGSTQLTETEREGLERMAVFNNSGRGYAVTHATRPSTIALVLTSNPLAMLAWIGEKFLEWSGEDIPIDTILESVTLYWLTETLPTSLYTYRARTHPENPGGHGDPRWHLAKPLGYSYFPKEVAPAPVSWVATTGDLIFSRSHSKGGHFAATEVPELLLQDIEDFATVAWPRTTA</sequence>
<dbReference type="PANTHER" id="PTHR21661:SF39">
    <property type="entry name" value="HYDROLASE, PUTATIVE (AFU_ORTHOLOGUE AFUA_3G08960)-RELATED"/>
    <property type="match status" value="1"/>
</dbReference>
<evidence type="ECO:0000256" key="1">
    <source>
        <dbReference type="ARBA" id="ARBA00010088"/>
    </source>
</evidence>
<dbReference type="GeneID" id="27717457"/>
<dbReference type="InterPro" id="IPR029058">
    <property type="entry name" value="AB_hydrolase_fold"/>
</dbReference>
<protein>
    <recommendedName>
        <fullName evidence="4">Epoxide hydrolase N-terminal domain-containing protein</fullName>
    </recommendedName>
</protein>
<dbReference type="RefSeq" id="XP_016626658.1">
    <property type="nucleotide sequence ID" value="XM_016782199.1"/>
</dbReference>
<accession>A0A0D2GST9</accession>
<dbReference type="Pfam" id="PF06441">
    <property type="entry name" value="EHN"/>
    <property type="match status" value="1"/>
</dbReference>
<dbReference type="Gene3D" id="3.40.50.1820">
    <property type="entry name" value="alpha/beta hydrolase"/>
    <property type="match status" value="1"/>
</dbReference>
<name>A0A0D2GST9_9EURO</name>
<reference evidence="5 6" key="1">
    <citation type="submission" date="2015-01" db="EMBL/GenBank/DDBJ databases">
        <title>The Genome Sequence of Fonsecaea multimorphosa CBS 102226.</title>
        <authorList>
            <consortium name="The Broad Institute Genomics Platform"/>
            <person name="Cuomo C."/>
            <person name="de Hoog S."/>
            <person name="Gorbushina A."/>
            <person name="Stielow B."/>
            <person name="Teixiera M."/>
            <person name="Abouelleil A."/>
            <person name="Chapman S.B."/>
            <person name="Priest M."/>
            <person name="Young S.K."/>
            <person name="Wortman J."/>
            <person name="Nusbaum C."/>
            <person name="Birren B."/>
        </authorList>
    </citation>
    <scope>NUCLEOTIDE SEQUENCE [LARGE SCALE GENOMIC DNA]</scope>
    <source>
        <strain evidence="5 6">CBS 102226</strain>
    </source>
</reference>
<feature type="domain" description="Epoxide hydrolase N-terminal" evidence="4">
    <location>
        <begin position="20"/>
        <end position="134"/>
    </location>
</feature>
<proteinExistence type="inferred from homology"/>
<dbReference type="PANTHER" id="PTHR21661">
    <property type="entry name" value="EPOXIDE HYDROLASE 1-RELATED"/>
    <property type="match status" value="1"/>
</dbReference>
<dbReference type="GO" id="GO:0004301">
    <property type="term" value="F:epoxide hydrolase activity"/>
    <property type="evidence" value="ECO:0007669"/>
    <property type="project" value="TreeGrafter"/>
</dbReference>
<evidence type="ECO:0000256" key="2">
    <source>
        <dbReference type="ARBA" id="ARBA00022801"/>
    </source>
</evidence>
<dbReference type="InterPro" id="IPR000639">
    <property type="entry name" value="Epox_hydrolase-like"/>
</dbReference>
<comment type="similarity">
    <text evidence="1">Belongs to the peptidase S33 family.</text>
</comment>
<gene>
    <name evidence="5" type="ORF">Z520_11711</name>
</gene>
<feature type="active site" description="Proton donor" evidence="3">
    <location>
        <position position="321"/>
    </location>
</feature>
<evidence type="ECO:0000259" key="4">
    <source>
        <dbReference type="Pfam" id="PF06441"/>
    </source>
</evidence>
<feature type="active site" description="Proton acceptor" evidence="3">
    <location>
        <position position="378"/>
    </location>
</feature>
<organism evidence="5 6">
    <name type="scientific">Fonsecaea multimorphosa CBS 102226</name>
    <dbReference type="NCBI Taxonomy" id="1442371"/>
    <lineage>
        <taxon>Eukaryota</taxon>
        <taxon>Fungi</taxon>
        <taxon>Dikarya</taxon>
        <taxon>Ascomycota</taxon>
        <taxon>Pezizomycotina</taxon>
        <taxon>Eurotiomycetes</taxon>
        <taxon>Chaetothyriomycetidae</taxon>
        <taxon>Chaetothyriales</taxon>
        <taxon>Herpotrichiellaceae</taxon>
        <taxon>Fonsecaea</taxon>
    </lineage>
</organism>
<keyword evidence="2" id="KW-0378">Hydrolase</keyword>
<keyword evidence="6" id="KW-1185">Reference proteome</keyword>
<dbReference type="OrthoDB" id="7130006at2759"/>
<dbReference type="GO" id="GO:0097176">
    <property type="term" value="P:epoxide metabolic process"/>
    <property type="evidence" value="ECO:0007669"/>
    <property type="project" value="TreeGrafter"/>
</dbReference>
<dbReference type="STRING" id="1442371.A0A0D2GST9"/>
<dbReference type="VEuPathDB" id="FungiDB:Z520_11711"/>
<dbReference type="InterPro" id="IPR010497">
    <property type="entry name" value="Epoxide_hydro_N"/>
</dbReference>
<feature type="active site" description="Nucleophile" evidence="3">
    <location>
        <position position="202"/>
    </location>
</feature>
<dbReference type="AlphaFoldDB" id="A0A0D2GST9"/>
<dbReference type="SUPFAM" id="SSF53474">
    <property type="entry name" value="alpha/beta-Hydrolases"/>
    <property type="match status" value="1"/>
</dbReference>
<evidence type="ECO:0000313" key="5">
    <source>
        <dbReference type="EMBL" id="KIX92535.1"/>
    </source>
</evidence>
<dbReference type="PIRSF" id="PIRSF001112">
    <property type="entry name" value="Epoxide_hydrolase"/>
    <property type="match status" value="1"/>
</dbReference>
<dbReference type="PRINTS" id="PR00412">
    <property type="entry name" value="EPOXHYDRLASE"/>
</dbReference>
<evidence type="ECO:0000256" key="3">
    <source>
        <dbReference type="PIRSR" id="PIRSR001112-1"/>
    </source>
</evidence>
<dbReference type="Proteomes" id="UP000053411">
    <property type="component" value="Unassembled WGS sequence"/>
</dbReference>
<dbReference type="InterPro" id="IPR016292">
    <property type="entry name" value="Epoxide_hydrolase"/>
</dbReference>
<evidence type="ECO:0000313" key="6">
    <source>
        <dbReference type="Proteomes" id="UP000053411"/>
    </source>
</evidence>
<dbReference type="EMBL" id="KN848103">
    <property type="protein sequence ID" value="KIX92535.1"/>
    <property type="molecule type" value="Genomic_DNA"/>
</dbReference>